<dbReference type="EMBL" id="BMAW01008039">
    <property type="protein sequence ID" value="GFT06565.1"/>
    <property type="molecule type" value="Genomic_DNA"/>
</dbReference>
<evidence type="ECO:0000313" key="2">
    <source>
        <dbReference type="Proteomes" id="UP000887013"/>
    </source>
</evidence>
<sequence length="107" mass="12635">MHYVLLCPDLHKYINTSTKDKVAEEEEKSTDILLSNLPSELEIYQKTIRIRIRHRNKEICMQALMNDVSHQSYIERSVAAEERVSFFRKGRVFQGLFLHQLSIVDIQ</sequence>
<dbReference type="Proteomes" id="UP000887013">
    <property type="component" value="Unassembled WGS sequence"/>
</dbReference>
<reference evidence="1" key="1">
    <citation type="submission" date="2020-08" db="EMBL/GenBank/DDBJ databases">
        <title>Multicomponent nature underlies the extraordinary mechanical properties of spider dragline silk.</title>
        <authorList>
            <person name="Kono N."/>
            <person name="Nakamura H."/>
            <person name="Mori M."/>
            <person name="Yoshida Y."/>
            <person name="Ohtoshi R."/>
            <person name="Malay A.D."/>
            <person name="Moran D.A.P."/>
            <person name="Tomita M."/>
            <person name="Numata K."/>
            <person name="Arakawa K."/>
        </authorList>
    </citation>
    <scope>NUCLEOTIDE SEQUENCE</scope>
</reference>
<evidence type="ECO:0000313" key="1">
    <source>
        <dbReference type="EMBL" id="GFT06565.1"/>
    </source>
</evidence>
<gene>
    <name evidence="1" type="primary">X975_22733</name>
    <name evidence="1" type="ORF">NPIL_257751</name>
</gene>
<keyword evidence="2" id="KW-1185">Reference proteome</keyword>
<organism evidence="1 2">
    <name type="scientific">Nephila pilipes</name>
    <name type="common">Giant wood spider</name>
    <name type="synonym">Nephila maculata</name>
    <dbReference type="NCBI Taxonomy" id="299642"/>
    <lineage>
        <taxon>Eukaryota</taxon>
        <taxon>Metazoa</taxon>
        <taxon>Ecdysozoa</taxon>
        <taxon>Arthropoda</taxon>
        <taxon>Chelicerata</taxon>
        <taxon>Arachnida</taxon>
        <taxon>Araneae</taxon>
        <taxon>Araneomorphae</taxon>
        <taxon>Entelegynae</taxon>
        <taxon>Araneoidea</taxon>
        <taxon>Nephilidae</taxon>
        <taxon>Nephila</taxon>
    </lineage>
</organism>
<comment type="caution">
    <text evidence="1">The sequence shown here is derived from an EMBL/GenBank/DDBJ whole genome shotgun (WGS) entry which is preliminary data.</text>
</comment>
<accession>A0A8X6TFW5</accession>
<proteinExistence type="predicted"/>
<protein>
    <submittedName>
        <fullName evidence="1">Transposable element Tc1 transposase</fullName>
    </submittedName>
</protein>
<name>A0A8X6TFW5_NEPPI</name>
<dbReference type="AlphaFoldDB" id="A0A8X6TFW5"/>